<reference evidence="2 4" key="1">
    <citation type="submission" date="2023-03" db="EMBL/GenBank/DDBJ databases">
        <authorList>
            <person name="Shen W."/>
            <person name="Cai J."/>
        </authorList>
    </citation>
    <scope>NUCLEOTIDE SEQUENCE</scope>
    <source>
        <strain evidence="2">P55-2</strain>
        <strain evidence="1 4">P72-2</strain>
    </source>
</reference>
<dbReference type="Proteomes" id="UP001256547">
    <property type="component" value="Unassembled WGS sequence"/>
</dbReference>
<evidence type="ECO:0000313" key="2">
    <source>
        <dbReference type="EMBL" id="MDT2637267.1"/>
    </source>
</evidence>
<proteinExistence type="predicted"/>
<dbReference type="GeneID" id="86909849"/>
<protein>
    <submittedName>
        <fullName evidence="2">Uncharacterized protein</fullName>
    </submittedName>
</protein>
<keyword evidence="4" id="KW-1185">Reference proteome</keyword>
<name>A0AAP5NKD3_9ENTE</name>
<organism evidence="2 3">
    <name type="scientific">Enterococcus dongliensis</name>
    <dbReference type="NCBI Taxonomy" id="2559925"/>
    <lineage>
        <taxon>Bacteria</taxon>
        <taxon>Bacillati</taxon>
        <taxon>Bacillota</taxon>
        <taxon>Bacilli</taxon>
        <taxon>Lactobacillales</taxon>
        <taxon>Enterococcaceae</taxon>
        <taxon>Enterococcus</taxon>
    </lineage>
</organism>
<evidence type="ECO:0000313" key="3">
    <source>
        <dbReference type="Proteomes" id="UP001245561"/>
    </source>
</evidence>
<dbReference type="Proteomes" id="UP001245561">
    <property type="component" value="Unassembled WGS sequence"/>
</dbReference>
<comment type="caution">
    <text evidence="2">The sequence shown here is derived from an EMBL/GenBank/DDBJ whole genome shotgun (WGS) entry which is preliminary data.</text>
</comment>
<dbReference type="RefSeq" id="WP_137603339.1">
    <property type="nucleotide sequence ID" value="NZ_JARPYR010000003.1"/>
</dbReference>
<dbReference type="AlphaFoldDB" id="A0AAP5NKD3"/>
<dbReference type="EMBL" id="JARPYT010000008">
    <property type="protein sequence ID" value="MDT2637267.1"/>
    <property type="molecule type" value="Genomic_DNA"/>
</dbReference>
<evidence type="ECO:0000313" key="4">
    <source>
        <dbReference type="Proteomes" id="UP001256547"/>
    </source>
</evidence>
<accession>A0AAP5NKD3</accession>
<dbReference type="EMBL" id="JARPYR010000003">
    <property type="protein sequence ID" value="MDT2595904.1"/>
    <property type="molecule type" value="Genomic_DNA"/>
</dbReference>
<sequence>MLDASAAAHNFLASMNELDKQHLLNALLGLDTTHNLNQNTSFYSCRNLKKLFHPKRSQAMQSLHFSNQTQDRLVIRQLKDYLFLKNTYRIEILLNSQLYDYHLINCLLEQLHESCFMDVYSYA</sequence>
<gene>
    <name evidence="2" type="ORF">P7D36_07040</name>
    <name evidence="1" type="ORF">P7D39_02545</name>
</gene>
<evidence type="ECO:0000313" key="1">
    <source>
        <dbReference type="EMBL" id="MDT2595904.1"/>
    </source>
</evidence>